<proteinExistence type="inferred from homology"/>
<dbReference type="InterPro" id="IPR014284">
    <property type="entry name" value="RNA_pol_sigma-70_dom"/>
</dbReference>
<dbReference type="PANTHER" id="PTHR43133:SF62">
    <property type="entry name" value="RNA POLYMERASE SIGMA FACTOR SIGZ"/>
    <property type="match status" value="1"/>
</dbReference>
<keyword evidence="5" id="KW-0804">Transcription</keyword>
<keyword evidence="3" id="KW-0731">Sigma factor</keyword>
<dbReference type="PANTHER" id="PTHR43133">
    <property type="entry name" value="RNA POLYMERASE ECF-TYPE SIGMA FACTO"/>
    <property type="match status" value="1"/>
</dbReference>
<evidence type="ECO:0000259" key="7">
    <source>
        <dbReference type="Pfam" id="PF04542"/>
    </source>
</evidence>
<evidence type="ECO:0000256" key="3">
    <source>
        <dbReference type="ARBA" id="ARBA00023082"/>
    </source>
</evidence>
<comment type="similarity">
    <text evidence="1">Belongs to the sigma-70 factor family. ECF subfamily.</text>
</comment>
<dbReference type="InterPro" id="IPR013324">
    <property type="entry name" value="RNA_pol_sigma_r3/r4-like"/>
</dbReference>
<dbReference type="RefSeq" id="WP_112304942.1">
    <property type="nucleotide sequence ID" value="NZ_QMDV01000002.1"/>
</dbReference>
<dbReference type="InterPro" id="IPR036388">
    <property type="entry name" value="WH-like_DNA-bd_sf"/>
</dbReference>
<evidence type="ECO:0000256" key="4">
    <source>
        <dbReference type="ARBA" id="ARBA00023125"/>
    </source>
</evidence>
<dbReference type="Pfam" id="PF04542">
    <property type="entry name" value="Sigma70_r2"/>
    <property type="match status" value="1"/>
</dbReference>
<dbReference type="Pfam" id="PF04545">
    <property type="entry name" value="Sigma70_r4"/>
    <property type="match status" value="1"/>
</dbReference>
<feature type="compositionally biased region" description="Polar residues" evidence="6">
    <location>
        <begin position="97"/>
        <end position="106"/>
    </location>
</feature>
<feature type="domain" description="RNA polymerase sigma-70 region 2" evidence="7">
    <location>
        <begin position="30"/>
        <end position="97"/>
    </location>
</feature>
<dbReference type="SUPFAM" id="SSF88946">
    <property type="entry name" value="Sigma2 domain of RNA polymerase sigma factors"/>
    <property type="match status" value="1"/>
</dbReference>
<evidence type="ECO:0000313" key="10">
    <source>
        <dbReference type="Proteomes" id="UP000251692"/>
    </source>
</evidence>
<dbReference type="Proteomes" id="UP000251692">
    <property type="component" value="Unassembled WGS sequence"/>
</dbReference>
<comment type="caution">
    <text evidence="9">The sequence shown here is derived from an EMBL/GenBank/DDBJ whole genome shotgun (WGS) entry which is preliminary data.</text>
</comment>
<dbReference type="InterPro" id="IPR007630">
    <property type="entry name" value="RNA_pol_sigma70_r4"/>
</dbReference>
<evidence type="ECO:0000256" key="5">
    <source>
        <dbReference type="ARBA" id="ARBA00023163"/>
    </source>
</evidence>
<dbReference type="EMBL" id="QMDV01000002">
    <property type="protein sequence ID" value="RAU82793.1"/>
    <property type="molecule type" value="Genomic_DNA"/>
</dbReference>
<feature type="region of interest" description="Disordered" evidence="6">
    <location>
        <begin position="97"/>
        <end position="119"/>
    </location>
</feature>
<evidence type="ECO:0000313" key="9">
    <source>
        <dbReference type="EMBL" id="RAU82793.1"/>
    </source>
</evidence>
<dbReference type="GO" id="GO:0006352">
    <property type="term" value="P:DNA-templated transcription initiation"/>
    <property type="evidence" value="ECO:0007669"/>
    <property type="project" value="InterPro"/>
</dbReference>
<evidence type="ECO:0000259" key="8">
    <source>
        <dbReference type="Pfam" id="PF04545"/>
    </source>
</evidence>
<dbReference type="Gene3D" id="1.10.10.10">
    <property type="entry name" value="Winged helix-like DNA-binding domain superfamily/Winged helix DNA-binding domain"/>
    <property type="match status" value="1"/>
</dbReference>
<dbReference type="Gene3D" id="1.10.1740.10">
    <property type="match status" value="1"/>
</dbReference>
<dbReference type="InterPro" id="IPR007627">
    <property type="entry name" value="RNA_pol_sigma70_r2"/>
</dbReference>
<dbReference type="GO" id="GO:0003677">
    <property type="term" value="F:DNA binding"/>
    <property type="evidence" value="ECO:0007669"/>
    <property type="project" value="UniProtKB-KW"/>
</dbReference>
<evidence type="ECO:0000256" key="6">
    <source>
        <dbReference type="SAM" id="MobiDB-lite"/>
    </source>
</evidence>
<dbReference type="OrthoDB" id="9784272at2"/>
<dbReference type="GO" id="GO:0016987">
    <property type="term" value="F:sigma factor activity"/>
    <property type="evidence" value="ECO:0007669"/>
    <property type="project" value="UniProtKB-KW"/>
</dbReference>
<dbReference type="InterPro" id="IPR013325">
    <property type="entry name" value="RNA_pol_sigma_r2"/>
</dbReference>
<keyword evidence="4" id="KW-0238">DNA-binding</keyword>
<keyword evidence="10" id="KW-1185">Reference proteome</keyword>
<evidence type="ECO:0000256" key="2">
    <source>
        <dbReference type="ARBA" id="ARBA00023015"/>
    </source>
</evidence>
<keyword evidence="2" id="KW-0805">Transcription regulation</keyword>
<reference evidence="9 10" key="2">
    <citation type="submission" date="2018-07" db="EMBL/GenBank/DDBJ databases">
        <title>Pontibacter sp. 2b14 genomic sequence and assembly.</title>
        <authorList>
            <person name="Du Z.-J."/>
        </authorList>
    </citation>
    <scope>NUCLEOTIDE SEQUENCE [LARGE SCALE GENOMIC DNA]</scope>
    <source>
        <strain evidence="9 10">2b14</strain>
    </source>
</reference>
<dbReference type="AlphaFoldDB" id="A0A364RES7"/>
<protein>
    <recommendedName>
        <fullName evidence="11">RNA polymerase sigma-70 factor, ECF subfamily</fullName>
    </recommendedName>
</protein>
<dbReference type="NCBIfam" id="TIGR02937">
    <property type="entry name" value="sigma70-ECF"/>
    <property type="match status" value="1"/>
</dbReference>
<name>A0A364RES7_9BACT</name>
<gene>
    <name evidence="9" type="ORF">DP923_05945</name>
</gene>
<dbReference type="SUPFAM" id="SSF88659">
    <property type="entry name" value="Sigma3 and sigma4 domains of RNA polymerase sigma factors"/>
    <property type="match status" value="1"/>
</dbReference>
<evidence type="ECO:0000256" key="1">
    <source>
        <dbReference type="ARBA" id="ARBA00010641"/>
    </source>
</evidence>
<organism evidence="9 10">
    <name type="scientific">Pontibacter arcticus</name>
    <dbReference type="NCBI Taxonomy" id="2080288"/>
    <lineage>
        <taxon>Bacteria</taxon>
        <taxon>Pseudomonadati</taxon>
        <taxon>Bacteroidota</taxon>
        <taxon>Cytophagia</taxon>
        <taxon>Cytophagales</taxon>
        <taxon>Hymenobacteraceae</taxon>
        <taxon>Pontibacter</taxon>
    </lineage>
</organism>
<reference evidence="9 10" key="1">
    <citation type="submission" date="2018-06" db="EMBL/GenBank/DDBJ databases">
        <authorList>
            <person name="Liu Z.-W."/>
        </authorList>
    </citation>
    <scope>NUCLEOTIDE SEQUENCE [LARGE SCALE GENOMIC DNA]</scope>
    <source>
        <strain evidence="9 10">2b14</strain>
    </source>
</reference>
<feature type="domain" description="RNA polymerase sigma-70 region 4" evidence="8">
    <location>
        <begin position="133"/>
        <end position="178"/>
    </location>
</feature>
<accession>A0A364RES7</accession>
<evidence type="ECO:0008006" key="11">
    <source>
        <dbReference type="Google" id="ProtNLM"/>
    </source>
</evidence>
<dbReference type="InterPro" id="IPR039425">
    <property type="entry name" value="RNA_pol_sigma-70-like"/>
</dbReference>
<sequence length="183" mass="20312">MMPGIDLQGETEQSLVAALQQGRQEMLGKLYDAYAPTMMGVINRIVQQHELAEQVLQETFVAIWERIGIYDASKDRLLTWGLAIARGIALEAVKTNRYSPGTNPSDKQPALRATPDKNVPLQHNGIVKKDLCTLPPLEKKALELLYLQGRTCTETAGELNMTVDALRNIVKKAFTHLKAEKTA</sequence>